<dbReference type="InterPro" id="IPR019752">
    <property type="entry name" value="Pyrv/ketoisovalerate_OxRed_cat"/>
</dbReference>
<comment type="catalytic activity">
    <reaction evidence="4">
        <text>indole-3-pyruvate + 2 oxidized [2Fe-2S]-[ferredoxin] + CoA = (indol-3-yl)acetyl-CoA + 2 reduced [2Fe-2S]-[ferredoxin] + CO2 + H(+)</text>
        <dbReference type="Rhea" id="RHEA:12645"/>
        <dbReference type="Rhea" id="RHEA-COMP:10000"/>
        <dbReference type="Rhea" id="RHEA-COMP:10001"/>
        <dbReference type="ChEBI" id="CHEBI:15378"/>
        <dbReference type="ChEBI" id="CHEBI:16526"/>
        <dbReference type="ChEBI" id="CHEBI:17640"/>
        <dbReference type="ChEBI" id="CHEBI:33737"/>
        <dbReference type="ChEBI" id="CHEBI:33738"/>
        <dbReference type="ChEBI" id="CHEBI:57271"/>
        <dbReference type="ChEBI" id="CHEBI:57287"/>
        <dbReference type="EC" id="1.2.7.8"/>
    </reaction>
</comment>
<dbReference type="InterPro" id="IPR052198">
    <property type="entry name" value="IorB_Oxidoreductase"/>
</dbReference>
<comment type="caution">
    <text evidence="7">The sequence shown here is derived from an EMBL/GenBank/DDBJ whole genome shotgun (WGS) entry which is preliminary data.</text>
</comment>
<evidence type="ECO:0000313" key="7">
    <source>
        <dbReference type="EMBL" id="HGZ59789.1"/>
    </source>
</evidence>
<dbReference type="SUPFAM" id="SSF53323">
    <property type="entry name" value="Pyruvate-ferredoxin oxidoreductase, PFOR, domain III"/>
    <property type="match status" value="1"/>
</dbReference>
<evidence type="ECO:0000256" key="5">
    <source>
        <dbReference type="NCBIfam" id="TIGR03334"/>
    </source>
</evidence>
<reference evidence="7" key="1">
    <citation type="journal article" date="2020" name="mSystems">
        <title>Genome- and Community-Level Interaction Insights into Carbon Utilization and Element Cycling Functions of Hydrothermarchaeota in Hydrothermal Sediment.</title>
        <authorList>
            <person name="Zhou Z."/>
            <person name="Liu Y."/>
            <person name="Xu W."/>
            <person name="Pan J."/>
            <person name="Luo Z.H."/>
            <person name="Li M."/>
        </authorList>
    </citation>
    <scope>NUCLEOTIDE SEQUENCE [LARGE SCALE GENOMIC DNA]</scope>
    <source>
        <strain evidence="7">SpSt-885</strain>
    </source>
</reference>
<comment type="function">
    <text evidence="1">Catalyzes the ferredoxin-dependent oxidative decarboxylation of arylpyruvates.</text>
</comment>
<name>A0A7J3SLN3_9CREN</name>
<gene>
    <name evidence="7" type="primary">iorB</name>
    <name evidence="7" type="ORF">ENW83_01090</name>
</gene>
<keyword evidence="3 7" id="KW-0560">Oxidoreductase</keyword>
<evidence type="ECO:0000259" key="6">
    <source>
        <dbReference type="Pfam" id="PF01558"/>
    </source>
</evidence>
<dbReference type="GO" id="GO:0043805">
    <property type="term" value="F:indolepyruvate ferredoxin oxidoreductase activity"/>
    <property type="evidence" value="ECO:0007669"/>
    <property type="project" value="UniProtKB-EC"/>
</dbReference>
<dbReference type="EC" id="1.2.7.8" evidence="5"/>
<protein>
    <recommendedName>
        <fullName evidence="5">Indolepyruvate ferredoxin oxidoreductase subunit beta</fullName>
        <ecNumber evidence="5">1.2.7.8</ecNumber>
    </recommendedName>
</protein>
<evidence type="ECO:0000256" key="3">
    <source>
        <dbReference type="ARBA" id="ARBA00023002"/>
    </source>
</evidence>
<comment type="subunit">
    <text evidence="2">Heterodimer of the IorA and IorB subunits.</text>
</comment>
<evidence type="ECO:0000256" key="2">
    <source>
        <dbReference type="ARBA" id="ARBA00011238"/>
    </source>
</evidence>
<dbReference type="InterPro" id="IPR017719">
    <property type="entry name" value="Indolepyruvate_Fd_OxRdtase_bsu"/>
</dbReference>
<accession>A0A7J3SLN3</accession>
<dbReference type="NCBIfam" id="TIGR03334">
    <property type="entry name" value="IOR_beta"/>
    <property type="match status" value="1"/>
</dbReference>
<dbReference type="EMBL" id="DTLS01000032">
    <property type="protein sequence ID" value="HGZ59789.1"/>
    <property type="molecule type" value="Genomic_DNA"/>
</dbReference>
<sequence length="204" mass="22077">MMEYNIIISGIGGQGVLTVARILGEAALYSGIKVRMSEVHGLSQRFGSIFAHVRMGDHVYGGLVPMGKGNMLLALEPAESLRYMHYMKKGGALVLNKNPIEPPQVSMGLFNYPNLLKIKDIATEKFGLRVIEVDAKKIAAEAGGELAQNSAMLGATLEIPGFPLTREAIVYAVRKVISSRYADINIKAIDLGSEETKKIVAAIF</sequence>
<keyword evidence="7" id="KW-0670">Pyruvate</keyword>
<evidence type="ECO:0000256" key="4">
    <source>
        <dbReference type="ARBA" id="ARBA00048332"/>
    </source>
</evidence>
<dbReference type="PANTHER" id="PTHR43854:SF1">
    <property type="entry name" value="INDOLEPYRUVATE OXIDOREDUCTASE SUBUNIT IORB"/>
    <property type="match status" value="1"/>
</dbReference>
<evidence type="ECO:0000256" key="1">
    <source>
        <dbReference type="ARBA" id="ARBA00002995"/>
    </source>
</evidence>
<organism evidence="7">
    <name type="scientific">Fervidicoccus fontis</name>
    <dbReference type="NCBI Taxonomy" id="683846"/>
    <lineage>
        <taxon>Archaea</taxon>
        <taxon>Thermoproteota</taxon>
        <taxon>Thermoprotei</taxon>
        <taxon>Fervidicoccales</taxon>
        <taxon>Fervidicoccaceae</taxon>
        <taxon>Fervidicoccus</taxon>
    </lineage>
</organism>
<dbReference type="InterPro" id="IPR002869">
    <property type="entry name" value="Pyrv_flavodox_OxRed_cen"/>
</dbReference>
<dbReference type="Pfam" id="PF01558">
    <property type="entry name" value="POR"/>
    <property type="match status" value="1"/>
</dbReference>
<proteinExistence type="predicted"/>
<feature type="domain" description="Pyruvate/ketoisovalerate oxidoreductase catalytic" evidence="6">
    <location>
        <begin position="12"/>
        <end position="193"/>
    </location>
</feature>
<dbReference type="PANTHER" id="PTHR43854">
    <property type="entry name" value="INDOLEPYRUVATE OXIDOREDUCTASE SUBUNIT IORB"/>
    <property type="match status" value="1"/>
</dbReference>
<dbReference type="Gene3D" id="3.40.920.10">
    <property type="entry name" value="Pyruvate-ferredoxin oxidoreductase, PFOR, domain III"/>
    <property type="match status" value="1"/>
</dbReference>
<dbReference type="AlphaFoldDB" id="A0A7J3SLN3"/>